<evidence type="ECO:0000313" key="4">
    <source>
        <dbReference type="Proteomes" id="UP000245697"/>
    </source>
</evidence>
<protein>
    <submittedName>
        <fullName evidence="3">Uncharacterized protein</fullName>
    </submittedName>
</protein>
<name>A0A316FIY6_9ACTN</name>
<feature type="compositionally biased region" description="Pro residues" evidence="1">
    <location>
        <begin position="29"/>
        <end position="41"/>
    </location>
</feature>
<reference evidence="3 4" key="1">
    <citation type="submission" date="2018-05" db="EMBL/GenBank/DDBJ databases">
        <title>Genomic Encyclopedia of Archaeal and Bacterial Type Strains, Phase II (KMG-II): from individual species to whole genera.</title>
        <authorList>
            <person name="Goeker M."/>
        </authorList>
    </citation>
    <scope>NUCLEOTIDE SEQUENCE [LARGE SCALE GENOMIC DNA]</scope>
    <source>
        <strain evidence="3 4">DSM 45184</strain>
    </source>
</reference>
<feature type="region of interest" description="Disordered" evidence="1">
    <location>
        <begin position="21"/>
        <end position="42"/>
    </location>
</feature>
<keyword evidence="2" id="KW-0472">Membrane</keyword>
<evidence type="ECO:0000313" key="3">
    <source>
        <dbReference type="EMBL" id="PWK48062.1"/>
    </source>
</evidence>
<keyword evidence="4" id="KW-1185">Reference proteome</keyword>
<dbReference type="AlphaFoldDB" id="A0A316FIY6"/>
<evidence type="ECO:0000256" key="1">
    <source>
        <dbReference type="SAM" id="MobiDB-lite"/>
    </source>
</evidence>
<accession>A0A316FIY6</accession>
<dbReference type="Proteomes" id="UP000245697">
    <property type="component" value="Unassembled WGS sequence"/>
</dbReference>
<keyword evidence="2" id="KW-0812">Transmembrane</keyword>
<proteinExistence type="predicted"/>
<dbReference type="EMBL" id="QGGR01000006">
    <property type="protein sequence ID" value="PWK48062.1"/>
    <property type="molecule type" value="Genomic_DNA"/>
</dbReference>
<gene>
    <name evidence="3" type="ORF">BC793_10689</name>
</gene>
<sequence>MAAVGVAGLAAAAVACRRRAAVAGEPATPEEPPPPMGPALPPVNAEPRSLRWFLLAVGLAVAVTGVWSVTLLHNVTADRACWEAVGQGNRWDTPARVSSYRYSDGYGHGSALHADGVAVSCAGRR</sequence>
<organism evidence="3 4">
    <name type="scientific">Actinoplanes xinjiangensis</name>
    <dbReference type="NCBI Taxonomy" id="512350"/>
    <lineage>
        <taxon>Bacteria</taxon>
        <taxon>Bacillati</taxon>
        <taxon>Actinomycetota</taxon>
        <taxon>Actinomycetes</taxon>
        <taxon>Micromonosporales</taxon>
        <taxon>Micromonosporaceae</taxon>
        <taxon>Actinoplanes</taxon>
    </lineage>
</organism>
<comment type="caution">
    <text evidence="3">The sequence shown here is derived from an EMBL/GenBank/DDBJ whole genome shotgun (WGS) entry which is preliminary data.</text>
</comment>
<feature type="transmembrane region" description="Helical" evidence="2">
    <location>
        <begin position="52"/>
        <end position="72"/>
    </location>
</feature>
<keyword evidence="2" id="KW-1133">Transmembrane helix</keyword>
<evidence type="ECO:0000256" key="2">
    <source>
        <dbReference type="SAM" id="Phobius"/>
    </source>
</evidence>